<dbReference type="EMBL" id="AXSB02000031">
    <property type="protein sequence ID" value="ETH30247.1"/>
    <property type="molecule type" value="Genomic_DNA"/>
</dbReference>
<protein>
    <submittedName>
        <fullName evidence="2">Uncharacterized protein</fullName>
    </submittedName>
</protein>
<evidence type="ECO:0000313" key="2">
    <source>
        <dbReference type="EMBL" id="ETH30247.1"/>
    </source>
</evidence>
<evidence type="ECO:0000313" key="3">
    <source>
        <dbReference type="Proteomes" id="UP000018679"/>
    </source>
</evidence>
<proteinExistence type="predicted"/>
<accession>A0AAI9J057</accession>
<reference evidence="2 3" key="1">
    <citation type="journal article" date="2013" name="Genome Announc.">
        <title>Genome Sequences of 28 Bordetella pertussis U.S. Outbreak Strains Dating from 2010 to 2012.</title>
        <authorList>
            <person name="Harvill E.T."/>
            <person name="Goodfield L.L."/>
            <person name="Ivanov Y."/>
            <person name="Meyer J.A."/>
            <person name="Newth C."/>
            <person name="Cassiday P."/>
            <person name="Tondella M.L."/>
            <person name="Liao P."/>
            <person name="Zimmerman J."/>
            <person name="Meert K."/>
            <person name="Wessel D."/>
            <person name="Berger J."/>
            <person name="Dean J.M."/>
            <person name="Holubkov R."/>
            <person name="Burr J."/>
            <person name="Liu T."/>
            <person name="Brinkac L."/>
            <person name="Kim M."/>
            <person name="Losada L."/>
        </authorList>
    </citation>
    <scope>NUCLEOTIDE SEQUENCE [LARGE SCALE GENOMIC DNA]</scope>
    <source>
        <strain evidence="2 3">CHLA-26</strain>
    </source>
</reference>
<feature type="region of interest" description="Disordered" evidence="1">
    <location>
        <begin position="12"/>
        <end position="31"/>
    </location>
</feature>
<sequence length="50" mass="5320">MFLLQYRDGSMTPGRAHAGMPHSVRQNGDAWKGHAGPQCLVLQGKNAASA</sequence>
<gene>
    <name evidence="2" type="ORF">L566_0913</name>
</gene>
<organism evidence="2 3">
    <name type="scientific">Bordetella pertussis CHLA-26</name>
    <dbReference type="NCBI Taxonomy" id="1331284"/>
    <lineage>
        <taxon>Bacteria</taxon>
        <taxon>Pseudomonadati</taxon>
        <taxon>Pseudomonadota</taxon>
        <taxon>Betaproteobacteria</taxon>
        <taxon>Burkholderiales</taxon>
        <taxon>Alcaligenaceae</taxon>
        <taxon>Bordetella</taxon>
    </lineage>
</organism>
<dbReference type="AlphaFoldDB" id="A0AAI9J057"/>
<evidence type="ECO:0000256" key="1">
    <source>
        <dbReference type="SAM" id="MobiDB-lite"/>
    </source>
</evidence>
<dbReference type="Proteomes" id="UP000018679">
    <property type="component" value="Unassembled WGS sequence"/>
</dbReference>
<name>A0AAI9J057_BORPT</name>
<comment type="caution">
    <text evidence="2">The sequence shown here is derived from an EMBL/GenBank/DDBJ whole genome shotgun (WGS) entry which is preliminary data.</text>
</comment>